<protein>
    <submittedName>
        <fullName evidence="1">Uncharacterized protein</fullName>
    </submittedName>
</protein>
<accession>A0ACB8DI67</accession>
<organism evidence="1 2">
    <name type="scientific">Dermacentor silvarum</name>
    <name type="common">Tick</name>
    <dbReference type="NCBI Taxonomy" id="543639"/>
    <lineage>
        <taxon>Eukaryota</taxon>
        <taxon>Metazoa</taxon>
        <taxon>Ecdysozoa</taxon>
        <taxon>Arthropoda</taxon>
        <taxon>Chelicerata</taxon>
        <taxon>Arachnida</taxon>
        <taxon>Acari</taxon>
        <taxon>Parasitiformes</taxon>
        <taxon>Ixodida</taxon>
        <taxon>Ixodoidea</taxon>
        <taxon>Ixodidae</taxon>
        <taxon>Rhipicephalinae</taxon>
        <taxon>Dermacentor</taxon>
    </lineage>
</organism>
<reference evidence="1" key="1">
    <citation type="submission" date="2020-05" db="EMBL/GenBank/DDBJ databases">
        <title>Large-scale comparative analyses of tick genomes elucidate their genetic diversity and vector capacities.</title>
        <authorList>
            <person name="Jia N."/>
            <person name="Wang J."/>
            <person name="Shi W."/>
            <person name="Du L."/>
            <person name="Sun Y."/>
            <person name="Zhan W."/>
            <person name="Jiang J."/>
            <person name="Wang Q."/>
            <person name="Zhang B."/>
            <person name="Ji P."/>
            <person name="Sakyi L.B."/>
            <person name="Cui X."/>
            <person name="Yuan T."/>
            <person name="Jiang B."/>
            <person name="Yang W."/>
            <person name="Lam T.T.-Y."/>
            <person name="Chang Q."/>
            <person name="Ding S."/>
            <person name="Wang X."/>
            <person name="Zhu J."/>
            <person name="Ruan X."/>
            <person name="Zhao L."/>
            <person name="Wei J."/>
            <person name="Que T."/>
            <person name="Du C."/>
            <person name="Cheng J."/>
            <person name="Dai P."/>
            <person name="Han X."/>
            <person name="Huang E."/>
            <person name="Gao Y."/>
            <person name="Liu J."/>
            <person name="Shao H."/>
            <person name="Ye R."/>
            <person name="Li L."/>
            <person name="Wei W."/>
            <person name="Wang X."/>
            <person name="Wang C."/>
            <person name="Yang T."/>
            <person name="Huo Q."/>
            <person name="Li W."/>
            <person name="Guo W."/>
            <person name="Chen H."/>
            <person name="Zhou L."/>
            <person name="Ni X."/>
            <person name="Tian J."/>
            <person name="Zhou Y."/>
            <person name="Sheng Y."/>
            <person name="Liu T."/>
            <person name="Pan Y."/>
            <person name="Xia L."/>
            <person name="Li J."/>
            <person name="Zhao F."/>
            <person name="Cao W."/>
        </authorList>
    </citation>
    <scope>NUCLEOTIDE SEQUENCE</scope>
    <source>
        <strain evidence="1">Dsil-2018</strain>
    </source>
</reference>
<evidence type="ECO:0000313" key="1">
    <source>
        <dbReference type="EMBL" id="KAH7970413.1"/>
    </source>
</evidence>
<comment type="caution">
    <text evidence="1">The sequence shown here is derived from an EMBL/GenBank/DDBJ whole genome shotgun (WGS) entry which is preliminary data.</text>
</comment>
<dbReference type="Proteomes" id="UP000821865">
    <property type="component" value="Chromosome 11"/>
</dbReference>
<dbReference type="EMBL" id="CM023480">
    <property type="protein sequence ID" value="KAH7970413.1"/>
    <property type="molecule type" value="Genomic_DNA"/>
</dbReference>
<keyword evidence="2" id="KW-1185">Reference proteome</keyword>
<evidence type="ECO:0000313" key="2">
    <source>
        <dbReference type="Proteomes" id="UP000821865"/>
    </source>
</evidence>
<name>A0ACB8DI67_DERSI</name>
<sequence length="582" mass="64791">MTGKGIEAPLKLRRLKPFAIPSVFPNYPAYLSRQKTSASESPDEKRSRLRTEAIQEAIQLSVRSHEAEDKKNVITSFNNLLTAECGLCITDFWTKVVTQRQILFLSFSDQDSPVVRCAVTVSSDLCLAVYVGKMRCENLGSFVLPATISDLRALYKVLGDMEDLMKNSAKNVLQLEILLKRVVALLEQLLSLALPHMWQVQVVRFVAQQLQVLPSKASTYPADFIVFCRLVTCPPEPWSASWSSAVPVPVLSHPRSCSMSRNVKTFLWRTLCVQAIRSRSSMLVLGLVCMAGGFYWATTSHKGATPLSKDSGTMNVSSAFMPPQVTHIVYAPKNDYTDELMVAVADEIASRLKATITHGQQAAHPVRTPGKQANVSTNARSPTLRVQQPKCRTQASAKVRPPTSCVQQPKLHTDAVVPRQLYLNNDKVITDTGPQIKTKTENETVLEKRPENGTCKLFSFERRDEIQHSEPNRHSSCSSLDRHRNMKTDHHRQIRSRNRSSETRYSTTSATRPYVKTPTQSYVIAPIFSAKGLTIIDQGYIAPTTASPLPPETPDDSNFYFSHGQVKVCDIFSSAHRSDAVG</sequence>
<gene>
    <name evidence="1" type="ORF">HPB49_006716</name>
</gene>
<proteinExistence type="predicted"/>